<dbReference type="InterPro" id="IPR006179">
    <property type="entry name" value="5_nucleotidase/apyrase"/>
</dbReference>
<dbReference type="EMBL" id="CP062803">
    <property type="protein sequence ID" value="QOT77998.1"/>
    <property type="molecule type" value="Genomic_DNA"/>
</dbReference>
<dbReference type="RefSeq" id="WP_150985823.1">
    <property type="nucleotide sequence ID" value="NZ_CP062803.1"/>
</dbReference>
<dbReference type="GO" id="GO:0016787">
    <property type="term" value="F:hydrolase activity"/>
    <property type="evidence" value="ECO:0007669"/>
    <property type="project" value="UniProtKB-KW"/>
</dbReference>
<evidence type="ECO:0000313" key="4">
    <source>
        <dbReference type="EMBL" id="QOT77998.1"/>
    </source>
</evidence>
<feature type="domain" description="Capsule synthesis protein CapA" evidence="3">
    <location>
        <begin position="77"/>
        <end position="303"/>
    </location>
</feature>
<gene>
    <name evidence="4" type="ORF">F7R26_008275</name>
</gene>
<evidence type="ECO:0000256" key="2">
    <source>
        <dbReference type="RuleBase" id="RU362119"/>
    </source>
</evidence>
<dbReference type="PANTHER" id="PTHR11575">
    <property type="entry name" value="5'-NUCLEOTIDASE-RELATED"/>
    <property type="match status" value="1"/>
</dbReference>
<dbReference type="Pfam" id="PF00149">
    <property type="entry name" value="Metallophos"/>
    <property type="match status" value="1"/>
</dbReference>
<dbReference type="InterPro" id="IPR019079">
    <property type="entry name" value="Capsule_synth_CapA"/>
</dbReference>
<dbReference type="PRINTS" id="PR01607">
    <property type="entry name" value="APYRASEFAMLY"/>
</dbReference>
<dbReference type="AlphaFoldDB" id="A0A643FWP7"/>
<dbReference type="CDD" id="cd00845">
    <property type="entry name" value="MPP_UshA_N_like"/>
    <property type="match status" value="1"/>
</dbReference>
<dbReference type="GO" id="GO:0009166">
    <property type="term" value="P:nucleotide catabolic process"/>
    <property type="evidence" value="ECO:0007669"/>
    <property type="project" value="InterPro"/>
</dbReference>
<evidence type="ECO:0000313" key="5">
    <source>
        <dbReference type="Proteomes" id="UP000397656"/>
    </source>
</evidence>
<dbReference type="InterPro" id="IPR008334">
    <property type="entry name" value="5'-Nucleotdase_C"/>
</dbReference>
<reference evidence="4 5" key="1">
    <citation type="submission" date="2020-10" db="EMBL/GenBank/DDBJ databases">
        <title>Complete genome sequence of Cupriavidus basilensis CCUG 49340T.</title>
        <authorList>
            <person name="Salva-Serra F."/>
            <person name="Donoso R.A."/>
            <person name="Cho K.H."/>
            <person name="Yoo J.A."/>
            <person name="Lee K."/>
            <person name="Yoon S.-H."/>
            <person name="Perez-Pantoja D."/>
            <person name="Moore E.R.B."/>
        </authorList>
    </citation>
    <scope>NUCLEOTIDE SEQUENCE [LARGE SCALE GENOMIC DNA]</scope>
    <source>
        <strain evidence="5">CCUG 49340</strain>
    </source>
</reference>
<protein>
    <submittedName>
        <fullName evidence="4">Bifunctional metallophosphatase/5'-nucleotidase</fullName>
    </submittedName>
</protein>
<name>A0A643FWP7_9BURK</name>
<keyword evidence="2" id="KW-0547">Nucleotide-binding</keyword>
<dbReference type="Gene3D" id="3.90.780.10">
    <property type="entry name" value="5'-Nucleotidase, C-terminal domain"/>
    <property type="match status" value="1"/>
</dbReference>
<dbReference type="SUPFAM" id="SSF56300">
    <property type="entry name" value="Metallo-dependent phosphatases"/>
    <property type="match status" value="1"/>
</dbReference>
<dbReference type="SMART" id="SM00854">
    <property type="entry name" value="PGA_cap"/>
    <property type="match status" value="1"/>
</dbReference>
<dbReference type="PANTHER" id="PTHR11575:SF24">
    <property type="entry name" value="5'-NUCLEOTIDASE"/>
    <property type="match status" value="1"/>
</dbReference>
<dbReference type="PROSITE" id="PS51318">
    <property type="entry name" value="TAT"/>
    <property type="match status" value="1"/>
</dbReference>
<dbReference type="GO" id="GO:0000166">
    <property type="term" value="F:nucleotide binding"/>
    <property type="evidence" value="ECO:0007669"/>
    <property type="project" value="UniProtKB-KW"/>
</dbReference>
<evidence type="ECO:0000256" key="1">
    <source>
        <dbReference type="ARBA" id="ARBA00022729"/>
    </source>
</evidence>
<keyword evidence="1" id="KW-0732">Signal</keyword>
<dbReference type="InterPro" id="IPR004843">
    <property type="entry name" value="Calcineurin-like_PHP"/>
</dbReference>
<organism evidence="4 5">
    <name type="scientific">Cupriavidus basilensis</name>
    <dbReference type="NCBI Taxonomy" id="68895"/>
    <lineage>
        <taxon>Bacteria</taxon>
        <taxon>Pseudomonadati</taxon>
        <taxon>Pseudomonadota</taxon>
        <taxon>Betaproteobacteria</taxon>
        <taxon>Burkholderiales</taxon>
        <taxon>Burkholderiaceae</taxon>
        <taxon>Cupriavidus</taxon>
    </lineage>
</organism>
<dbReference type="SUPFAM" id="SSF55816">
    <property type="entry name" value="5'-nucleotidase (syn. UDP-sugar hydrolase), C-terminal domain"/>
    <property type="match status" value="1"/>
</dbReference>
<evidence type="ECO:0000259" key="3">
    <source>
        <dbReference type="SMART" id="SM00854"/>
    </source>
</evidence>
<sequence length="639" mass="68419">MSTYRAREAHTRREFLAGSVAVGTALLVHGAPFAAENGKKTFTILHTNDMHSAFIGLGPAQDYTPFKLNDDATRGGFARLAGLIEKRSAARKGRGPVLILDAGDYSMGTAFGAATREVGGELQLMSRMGYDATTFGNHEFDYGPDGLGKSISVAARAGRIPAVLAANTDFSKDDATLADLKQLAKRGVISRCVVIERGGIRFGLFGVIGKEAVFYTNGGAASFPDAIEAARETVKILRETERVDVVIALSHGGVEQGKDGRYTAGDDIRLAEAVPGIDVVIGGHSHTELQEPIIVNGRTPVVQTGKEGKNLGELLVTLDGGKLTVESYRLHPIDDTLFGDRAIASEIDSLKKTVNEAVFVSRGYRIDQPLAVAPRDLPNTFTDIAASTLLANLITDAFRNATKADIGFTVNGLMRSGLTRGKSGVQTVYDVFAVAPLGYGVVDTTAGSALVTGYFTGQELKNLLEFFLVDNPTHPGEYFPRASGMRFRYDTTRPQFDVVTAIELGDLDRGYHAMDITGQDDRLHSFTCPLMLGVIVVGIPKLSKGKLALVPKNKAGRALTSRVEALDAPHENSGYLLPPPGKVDKSSVATGTGKGALREIKEWQAIMDHLRRLPVKSKGELPVIPVDERAAEVRAIKMG</sequence>
<dbReference type="InterPro" id="IPR029052">
    <property type="entry name" value="Metallo-depent_PP-like"/>
</dbReference>
<proteinExistence type="inferred from homology"/>
<accession>A0A643FWP7</accession>
<dbReference type="GeneID" id="98400898"/>
<dbReference type="InterPro" id="IPR006311">
    <property type="entry name" value="TAT_signal"/>
</dbReference>
<keyword evidence="2" id="KW-0378">Hydrolase</keyword>
<dbReference type="Gene3D" id="3.60.21.10">
    <property type="match status" value="1"/>
</dbReference>
<dbReference type="InterPro" id="IPR036907">
    <property type="entry name" value="5'-Nucleotdase_C_sf"/>
</dbReference>
<dbReference type="Pfam" id="PF02872">
    <property type="entry name" value="5_nucleotid_C"/>
    <property type="match status" value="1"/>
</dbReference>
<comment type="similarity">
    <text evidence="2">Belongs to the 5'-nucleotidase family.</text>
</comment>
<dbReference type="Proteomes" id="UP000397656">
    <property type="component" value="Chromosome 1"/>
</dbReference>